<feature type="transmembrane region" description="Helical" evidence="2">
    <location>
        <begin position="137"/>
        <end position="159"/>
    </location>
</feature>
<feature type="transmembrane region" description="Helical" evidence="2">
    <location>
        <begin position="51"/>
        <end position="68"/>
    </location>
</feature>
<protein>
    <submittedName>
        <fullName evidence="4">Monocarboxylate transporter 9</fullName>
    </submittedName>
</protein>
<name>A0A210PSW0_MIZYE</name>
<gene>
    <name evidence="4" type="ORF">KP79_PYT03959</name>
</gene>
<dbReference type="AlphaFoldDB" id="A0A210PSW0"/>
<reference evidence="4 5" key="1">
    <citation type="journal article" date="2017" name="Nat. Ecol. Evol.">
        <title>Scallop genome provides insights into evolution of bilaterian karyotype and development.</title>
        <authorList>
            <person name="Wang S."/>
            <person name="Zhang J."/>
            <person name="Jiao W."/>
            <person name="Li J."/>
            <person name="Xun X."/>
            <person name="Sun Y."/>
            <person name="Guo X."/>
            <person name="Huan P."/>
            <person name="Dong B."/>
            <person name="Zhang L."/>
            <person name="Hu X."/>
            <person name="Sun X."/>
            <person name="Wang J."/>
            <person name="Zhao C."/>
            <person name="Wang Y."/>
            <person name="Wang D."/>
            <person name="Huang X."/>
            <person name="Wang R."/>
            <person name="Lv J."/>
            <person name="Li Y."/>
            <person name="Zhang Z."/>
            <person name="Liu B."/>
            <person name="Lu W."/>
            <person name="Hui Y."/>
            <person name="Liang J."/>
            <person name="Zhou Z."/>
            <person name="Hou R."/>
            <person name="Li X."/>
            <person name="Liu Y."/>
            <person name="Li H."/>
            <person name="Ning X."/>
            <person name="Lin Y."/>
            <person name="Zhao L."/>
            <person name="Xing Q."/>
            <person name="Dou J."/>
            <person name="Li Y."/>
            <person name="Mao J."/>
            <person name="Guo H."/>
            <person name="Dou H."/>
            <person name="Li T."/>
            <person name="Mu C."/>
            <person name="Jiang W."/>
            <person name="Fu Q."/>
            <person name="Fu X."/>
            <person name="Miao Y."/>
            <person name="Liu J."/>
            <person name="Yu Q."/>
            <person name="Li R."/>
            <person name="Liao H."/>
            <person name="Li X."/>
            <person name="Kong Y."/>
            <person name="Jiang Z."/>
            <person name="Chourrout D."/>
            <person name="Li R."/>
            <person name="Bao Z."/>
        </authorList>
    </citation>
    <scope>NUCLEOTIDE SEQUENCE [LARGE SCALE GENOMIC DNA]</scope>
    <source>
        <strain evidence="4 5">PY_sf001</strain>
    </source>
</reference>
<feature type="transmembrane region" description="Helical" evidence="2">
    <location>
        <begin position="165"/>
        <end position="187"/>
    </location>
</feature>
<dbReference type="PROSITE" id="PS50850">
    <property type="entry name" value="MFS"/>
    <property type="match status" value="1"/>
</dbReference>
<dbReference type="Gene3D" id="1.20.1250.20">
    <property type="entry name" value="MFS general substrate transporter like domains"/>
    <property type="match status" value="1"/>
</dbReference>
<sequence length="230" mass="24835">MSSEGCMIDRKWIVLVVNFLNMFLCAGFPFNMSVLNVEFLRAFGKGKAQTALVQSVTTGMMDIAGFICGQCVNRYGVRRMGMCGGLLAFLGLASSFFATSIPYLIVSVGVVSGFGFSLAFVSSLTSVGEYFNGKAKLAAIAFIGTGSGCGAMLIPFMLNSLIDRFGWQGCLLIMGGLMGNMTCYFAICKPKIVGVKQPKVEICKFESSPIHKQVNKKDNRDTITNTCVFE</sequence>
<evidence type="ECO:0000313" key="4">
    <source>
        <dbReference type="EMBL" id="OWF39573.1"/>
    </source>
</evidence>
<keyword evidence="5" id="KW-1185">Reference proteome</keyword>
<evidence type="ECO:0000313" key="5">
    <source>
        <dbReference type="Proteomes" id="UP000242188"/>
    </source>
</evidence>
<evidence type="ECO:0000259" key="3">
    <source>
        <dbReference type="PROSITE" id="PS50850"/>
    </source>
</evidence>
<evidence type="ECO:0000256" key="2">
    <source>
        <dbReference type="SAM" id="Phobius"/>
    </source>
</evidence>
<dbReference type="OrthoDB" id="6099974at2759"/>
<keyword evidence="2" id="KW-0812">Transmembrane</keyword>
<dbReference type="PANTHER" id="PTHR11360:SF158">
    <property type="entry name" value="MONOCARBOXYLATE TRANSPORTER 9"/>
    <property type="match status" value="1"/>
</dbReference>
<feature type="transmembrane region" description="Helical" evidence="2">
    <location>
        <begin position="12"/>
        <end position="31"/>
    </location>
</feature>
<dbReference type="Proteomes" id="UP000242188">
    <property type="component" value="Unassembled WGS sequence"/>
</dbReference>
<comment type="subcellular location">
    <subcellularLocation>
        <location evidence="1">Membrane</location>
        <topology evidence="1">Multi-pass membrane protein</topology>
    </subcellularLocation>
</comment>
<dbReference type="PANTHER" id="PTHR11360">
    <property type="entry name" value="MONOCARBOXYLATE TRANSPORTER"/>
    <property type="match status" value="1"/>
</dbReference>
<dbReference type="STRING" id="6573.A0A210PSW0"/>
<feature type="transmembrane region" description="Helical" evidence="2">
    <location>
        <begin position="104"/>
        <end position="125"/>
    </location>
</feature>
<keyword evidence="2" id="KW-0472">Membrane</keyword>
<accession>A0A210PSW0</accession>
<dbReference type="InterPro" id="IPR020846">
    <property type="entry name" value="MFS_dom"/>
</dbReference>
<organism evidence="4 5">
    <name type="scientific">Mizuhopecten yessoensis</name>
    <name type="common">Japanese scallop</name>
    <name type="synonym">Patinopecten yessoensis</name>
    <dbReference type="NCBI Taxonomy" id="6573"/>
    <lineage>
        <taxon>Eukaryota</taxon>
        <taxon>Metazoa</taxon>
        <taxon>Spiralia</taxon>
        <taxon>Lophotrochozoa</taxon>
        <taxon>Mollusca</taxon>
        <taxon>Bivalvia</taxon>
        <taxon>Autobranchia</taxon>
        <taxon>Pteriomorphia</taxon>
        <taxon>Pectinida</taxon>
        <taxon>Pectinoidea</taxon>
        <taxon>Pectinidae</taxon>
        <taxon>Mizuhopecten</taxon>
    </lineage>
</organism>
<dbReference type="InterPro" id="IPR036259">
    <property type="entry name" value="MFS_trans_sf"/>
</dbReference>
<dbReference type="SUPFAM" id="SSF103473">
    <property type="entry name" value="MFS general substrate transporter"/>
    <property type="match status" value="1"/>
</dbReference>
<feature type="domain" description="Major facilitator superfamily (MFS) profile" evidence="3">
    <location>
        <begin position="14"/>
        <end position="230"/>
    </location>
</feature>
<dbReference type="InterPro" id="IPR050327">
    <property type="entry name" value="Proton-linked_MCT"/>
</dbReference>
<comment type="caution">
    <text evidence="4">The sequence shown here is derived from an EMBL/GenBank/DDBJ whole genome shotgun (WGS) entry which is preliminary data.</text>
</comment>
<feature type="transmembrane region" description="Helical" evidence="2">
    <location>
        <begin position="80"/>
        <end position="98"/>
    </location>
</feature>
<dbReference type="Pfam" id="PF07690">
    <property type="entry name" value="MFS_1"/>
    <property type="match status" value="1"/>
</dbReference>
<dbReference type="InterPro" id="IPR011701">
    <property type="entry name" value="MFS"/>
</dbReference>
<evidence type="ECO:0000256" key="1">
    <source>
        <dbReference type="ARBA" id="ARBA00004141"/>
    </source>
</evidence>
<dbReference type="EMBL" id="NEDP02005521">
    <property type="protein sequence ID" value="OWF39573.1"/>
    <property type="molecule type" value="Genomic_DNA"/>
</dbReference>
<proteinExistence type="predicted"/>
<dbReference type="GO" id="GO:0008028">
    <property type="term" value="F:monocarboxylic acid transmembrane transporter activity"/>
    <property type="evidence" value="ECO:0007669"/>
    <property type="project" value="TreeGrafter"/>
</dbReference>
<dbReference type="GO" id="GO:0016020">
    <property type="term" value="C:membrane"/>
    <property type="evidence" value="ECO:0007669"/>
    <property type="project" value="UniProtKB-SubCell"/>
</dbReference>
<keyword evidence="2" id="KW-1133">Transmembrane helix</keyword>